<evidence type="ECO:0000259" key="15">
    <source>
        <dbReference type="PROSITE" id="PS50109"/>
    </source>
</evidence>
<protein>
    <recommendedName>
        <fullName evidence="11">Circadian input-output histidine kinase CikA</fullName>
        <ecNumber evidence="4">2.7.13.3</ecNumber>
    </recommendedName>
</protein>
<dbReference type="InterPro" id="IPR011006">
    <property type="entry name" value="CheY-like_superfamily"/>
</dbReference>
<dbReference type="InterPro" id="IPR003018">
    <property type="entry name" value="GAF"/>
</dbReference>
<dbReference type="InterPro" id="IPR003661">
    <property type="entry name" value="HisK_dim/P_dom"/>
</dbReference>
<dbReference type="GO" id="GO:0000155">
    <property type="term" value="F:phosphorelay sensor kinase activity"/>
    <property type="evidence" value="ECO:0007669"/>
    <property type="project" value="InterPro"/>
</dbReference>
<feature type="domain" description="HAMP" evidence="17">
    <location>
        <begin position="112"/>
        <end position="164"/>
    </location>
</feature>
<dbReference type="SMART" id="SM00065">
    <property type="entry name" value="GAF"/>
    <property type="match status" value="1"/>
</dbReference>
<keyword evidence="6" id="KW-0808">Transferase</keyword>
<dbReference type="InterPro" id="IPR036097">
    <property type="entry name" value="HisK_dim/P_sf"/>
</dbReference>
<dbReference type="GO" id="GO:0005886">
    <property type="term" value="C:plasma membrane"/>
    <property type="evidence" value="ECO:0007669"/>
    <property type="project" value="UniProtKB-SubCell"/>
</dbReference>
<gene>
    <name evidence="18" type="ORF">I2501_28745</name>
</gene>
<keyword evidence="13" id="KW-0175">Coiled coil</keyword>
<evidence type="ECO:0000256" key="3">
    <source>
        <dbReference type="ARBA" id="ARBA00006402"/>
    </source>
</evidence>
<feature type="domain" description="Histidine kinase" evidence="15">
    <location>
        <begin position="775"/>
        <end position="1011"/>
    </location>
</feature>
<keyword evidence="5 12" id="KW-0597">Phosphoprotein</keyword>
<dbReference type="Gene3D" id="3.30.565.10">
    <property type="entry name" value="Histidine kinase-like ATPase, C-terminal domain"/>
    <property type="match status" value="1"/>
</dbReference>
<evidence type="ECO:0000256" key="14">
    <source>
        <dbReference type="SAM" id="MobiDB-lite"/>
    </source>
</evidence>
<feature type="domain" description="HAMP" evidence="17">
    <location>
        <begin position="388"/>
        <end position="440"/>
    </location>
</feature>
<dbReference type="AlphaFoldDB" id="A0A931FH60"/>
<dbReference type="Pfam" id="PF13185">
    <property type="entry name" value="GAF_2"/>
    <property type="match status" value="1"/>
</dbReference>
<evidence type="ECO:0000256" key="4">
    <source>
        <dbReference type="ARBA" id="ARBA00012438"/>
    </source>
</evidence>
<evidence type="ECO:0000256" key="7">
    <source>
        <dbReference type="ARBA" id="ARBA00022692"/>
    </source>
</evidence>
<proteinExistence type="inferred from homology"/>
<evidence type="ECO:0000313" key="18">
    <source>
        <dbReference type="EMBL" id="MBF9072020.1"/>
    </source>
</evidence>
<comment type="catalytic activity">
    <reaction evidence="1">
        <text>ATP + protein L-histidine = ADP + protein N-phospho-L-histidine.</text>
        <dbReference type="EC" id="2.7.13.3"/>
    </reaction>
</comment>
<dbReference type="PROSITE" id="PS50110">
    <property type="entry name" value="RESPONSE_REGULATORY"/>
    <property type="match status" value="1"/>
</dbReference>
<sequence>MDTPPPPAPDVPNPSDTPDERSQEGLRQLLAGLTAVRDGDFSARLSPGGDGLLAEIALVFNGMLDQLTLVTYEVTRVAQEVGGQGRLGGQAQVPGLRGVWRELTDSVNGMARNLTDQVRNIAQVTTAVAKGDLTQKIEVDALGEILALKNTVNTMVDQLSAFADEVTRVAREVGTEGRLGGQARVPGVAGTWKDLTDNVNVMAGNLTSQVRAIAQVAGAVAGGDLSQKISVDARGEILELKTTINTMVDQLSAFADEVTRVAREVGTEGKLGGQATVRGVAGTWKDLTDNVNVMASNLTHQMRSIAQVAQAVERGDLSRKISVEASGEVAGLAEAINTMVDMLSAFADEVTRVAGEVGTEGQLGGQARVPNVAGTWKDLTDNVNSMATNLTNQVRNIAQVTTAVAKGDLTRKIDVDARGEILELKTTINTMVDQLSAFADEVTRVAREVGTEGRLGGQAKVEGVSGTWKRLTENVNELAGNLTRQVRAIAEVTSAVAEGDLTRSITVEAPGEVGDLKDNINAMVESLRETTRTNQEQDWLKTNLARISGLIQGPRSLTAVAELVLDELTPLVGAQFGAFYLAQEGPDGPLLIRVGSYGAPSGQSVSFRLGESLVGQCARRRRTLLIEDLPTDYLSISSGAGSAAPASLILLPIVMEDQLLGVVELASLRPFSQVHRDFLTMVTEALGVNVSSLVANTRTDELLTESRRLTAELTERQQELQRSNAELQEKAALLADRNSDIETKNLEIEQARQELEERAHQLSMASMYKSEFLANMSHELRTPLNSLLVLAQLLAQNPGSNLTDKQVGYATVIHSAGSDLLELINDILDLSKVEAGKLDVNPEPFALRPLLDSLETIFRPLTAEKALEFRVSTGPDLPEQLVTDEQRLRQILRNLLSNGVKFTETGSVELRVEMAAPDALPDELRGGQRVVGQRVVAFRVEDTGIGIAEEHLDSIFGAFQQADGTTSRRYGGTGLGLSISRQIARLLGGMIHAESTPGQGSSFTLLLPVRAPKTALPPQPVPVTATTTRGPRLGDELEGRVALVVDDDERNVFALSGLLELHGANVVHARDGQEGFDVLQARTDVDVVLMDLMMPGLDGYAATELIRSVPRFADLPIIAVTAKALPGDRDDILGAGATDYVVKPVDANDLLDRVRRHLR</sequence>
<keyword evidence="7" id="KW-0812">Transmembrane</keyword>
<evidence type="ECO:0000256" key="10">
    <source>
        <dbReference type="ARBA" id="ARBA00023012"/>
    </source>
</evidence>
<keyword evidence="19" id="KW-1185">Reference proteome</keyword>
<feature type="compositionally biased region" description="Pro residues" evidence="14">
    <location>
        <begin position="1"/>
        <end position="12"/>
    </location>
</feature>
<feature type="domain" description="Response regulatory" evidence="16">
    <location>
        <begin position="1041"/>
        <end position="1158"/>
    </location>
</feature>
<accession>A0A931FH60</accession>
<dbReference type="Gene3D" id="3.30.450.40">
    <property type="match status" value="1"/>
</dbReference>
<dbReference type="PANTHER" id="PTHR45339">
    <property type="entry name" value="HYBRID SIGNAL TRANSDUCTION HISTIDINE KINASE J"/>
    <property type="match status" value="1"/>
</dbReference>
<comment type="caution">
    <text evidence="18">The sequence shown here is derived from an EMBL/GenBank/DDBJ whole genome shotgun (WGS) entry which is preliminary data.</text>
</comment>
<dbReference type="PROSITE" id="PS50885">
    <property type="entry name" value="HAMP"/>
    <property type="match status" value="6"/>
</dbReference>
<evidence type="ECO:0000256" key="1">
    <source>
        <dbReference type="ARBA" id="ARBA00000085"/>
    </source>
</evidence>
<dbReference type="SMART" id="SM00387">
    <property type="entry name" value="HATPase_c"/>
    <property type="match status" value="1"/>
</dbReference>
<dbReference type="CDD" id="cd06225">
    <property type="entry name" value="HAMP"/>
    <property type="match status" value="6"/>
</dbReference>
<feature type="region of interest" description="Disordered" evidence="14">
    <location>
        <begin position="1"/>
        <end position="23"/>
    </location>
</feature>
<feature type="domain" description="HAMP" evidence="17">
    <location>
        <begin position="204"/>
        <end position="256"/>
    </location>
</feature>
<comment type="similarity">
    <text evidence="3">In the N-terminal section; belongs to the phytochrome family.</text>
</comment>
<dbReference type="InterPro" id="IPR003660">
    <property type="entry name" value="HAMP_dom"/>
</dbReference>
<dbReference type="EC" id="2.7.13.3" evidence="4"/>
<dbReference type="InterPro" id="IPR004358">
    <property type="entry name" value="Sig_transdc_His_kin-like_C"/>
</dbReference>
<dbReference type="RefSeq" id="WP_196197187.1">
    <property type="nucleotide sequence ID" value="NZ_JADPRT010000014.1"/>
</dbReference>
<dbReference type="FunFam" id="1.20.120.1530:FF:000002">
    <property type="entry name" value="Two-component osmosensing histidine kinase"/>
    <property type="match status" value="2"/>
</dbReference>
<dbReference type="EMBL" id="JADPRT010000014">
    <property type="protein sequence ID" value="MBF9072020.1"/>
    <property type="molecule type" value="Genomic_DNA"/>
</dbReference>
<evidence type="ECO:0000256" key="8">
    <source>
        <dbReference type="ARBA" id="ARBA00022777"/>
    </source>
</evidence>
<dbReference type="CDD" id="cd16922">
    <property type="entry name" value="HATPase_EvgS-ArcB-TorS-like"/>
    <property type="match status" value="1"/>
</dbReference>
<dbReference type="SMART" id="SM00448">
    <property type="entry name" value="REC"/>
    <property type="match status" value="1"/>
</dbReference>
<dbReference type="SUPFAM" id="SSF55781">
    <property type="entry name" value="GAF domain-like"/>
    <property type="match status" value="1"/>
</dbReference>
<dbReference type="SUPFAM" id="SSF55874">
    <property type="entry name" value="ATPase domain of HSP90 chaperone/DNA topoisomerase II/histidine kinase"/>
    <property type="match status" value="1"/>
</dbReference>
<keyword evidence="8" id="KW-0418">Kinase</keyword>
<feature type="modified residue" description="4-aspartylphosphate" evidence="12">
    <location>
        <position position="1091"/>
    </location>
</feature>
<dbReference type="Pfam" id="PF00072">
    <property type="entry name" value="Response_reg"/>
    <property type="match status" value="1"/>
</dbReference>
<dbReference type="PRINTS" id="PR00344">
    <property type="entry name" value="BCTRLSENSOR"/>
</dbReference>
<dbReference type="InterPro" id="IPR029016">
    <property type="entry name" value="GAF-like_dom_sf"/>
</dbReference>
<dbReference type="SUPFAM" id="SSF47384">
    <property type="entry name" value="Homodimeric domain of signal transducing histidine kinase"/>
    <property type="match status" value="1"/>
</dbReference>
<feature type="domain" description="HAMP" evidence="17">
    <location>
        <begin position="296"/>
        <end position="348"/>
    </location>
</feature>
<feature type="domain" description="HAMP" evidence="17">
    <location>
        <begin position="480"/>
        <end position="532"/>
    </location>
</feature>
<evidence type="ECO:0000256" key="5">
    <source>
        <dbReference type="ARBA" id="ARBA00022553"/>
    </source>
</evidence>
<evidence type="ECO:0000256" key="12">
    <source>
        <dbReference type="PROSITE-ProRule" id="PRU00169"/>
    </source>
</evidence>
<dbReference type="SMART" id="SM00388">
    <property type="entry name" value="HisKA"/>
    <property type="match status" value="1"/>
</dbReference>
<dbReference type="InterPro" id="IPR036890">
    <property type="entry name" value="HATPase_C_sf"/>
</dbReference>
<dbReference type="Proteomes" id="UP000657385">
    <property type="component" value="Unassembled WGS sequence"/>
</dbReference>
<dbReference type="InterPro" id="IPR005467">
    <property type="entry name" value="His_kinase_dom"/>
</dbReference>
<dbReference type="FunFam" id="3.30.565.10:FF:000010">
    <property type="entry name" value="Sensor histidine kinase RcsC"/>
    <property type="match status" value="1"/>
</dbReference>
<keyword evidence="9" id="KW-1133">Transmembrane helix</keyword>
<dbReference type="Pfam" id="PF00512">
    <property type="entry name" value="HisKA"/>
    <property type="match status" value="1"/>
</dbReference>
<dbReference type="PANTHER" id="PTHR45339:SF1">
    <property type="entry name" value="HYBRID SIGNAL TRANSDUCTION HISTIDINE KINASE J"/>
    <property type="match status" value="1"/>
</dbReference>
<dbReference type="Gene3D" id="3.40.50.2300">
    <property type="match status" value="1"/>
</dbReference>
<evidence type="ECO:0000256" key="2">
    <source>
        <dbReference type="ARBA" id="ARBA00004236"/>
    </source>
</evidence>
<feature type="domain" description="HAMP" evidence="17">
    <location>
        <begin position="20"/>
        <end position="72"/>
    </location>
</feature>
<evidence type="ECO:0000256" key="11">
    <source>
        <dbReference type="ARBA" id="ARBA00074306"/>
    </source>
</evidence>
<dbReference type="Pfam" id="PF00672">
    <property type="entry name" value="HAMP"/>
    <property type="match status" value="5"/>
</dbReference>
<evidence type="ECO:0000256" key="13">
    <source>
        <dbReference type="SAM" id="Coils"/>
    </source>
</evidence>
<evidence type="ECO:0000259" key="16">
    <source>
        <dbReference type="PROSITE" id="PS50110"/>
    </source>
</evidence>
<keyword evidence="9" id="KW-0472">Membrane</keyword>
<dbReference type="Gene3D" id="1.10.287.130">
    <property type="match status" value="1"/>
</dbReference>
<dbReference type="SUPFAM" id="SSF52172">
    <property type="entry name" value="CheY-like"/>
    <property type="match status" value="1"/>
</dbReference>
<dbReference type="InterPro" id="IPR001789">
    <property type="entry name" value="Sig_transdc_resp-reg_receiver"/>
</dbReference>
<comment type="subcellular location">
    <subcellularLocation>
        <location evidence="2">Cell membrane</location>
    </subcellularLocation>
</comment>
<dbReference type="SMART" id="SM00304">
    <property type="entry name" value="HAMP"/>
    <property type="match status" value="6"/>
</dbReference>
<feature type="coiled-coil region" evidence="13">
    <location>
        <begin position="706"/>
        <end position="765"/>
    </location>
</feature>
<evidence type="ECO:0000259" key="17">
    <source>
        <dbReference type="PROSITE" id="PS50885"/>
    </source>
</evidence>
<dbReference type="SUPFAM" id="SSF58104">
    <property type="entry name" value="Methyl-accepting chemotaxis protein (MCP) signaling domain"/>
    <property type="match status" value="3"/>
</dbReference>
<organism evidence="18 19">
    <name type="scientific">Streptacidiphilus fuscans</name>
    <dbReference type="NCBI Taxonomy" id="2789292"/>
    <lineage>
        <taxon>Bacteria</taxon>
        <taxon>Bacillati</taxon>
        <taxon>Actinomycetota</taxon>
        <taxon>Actinomycetes</taxon>
        <taxon>Kitasatosporales</taxon>
        <taxon>Streptomycetaceae</taxon>
        <taxon>Streptacidiphilus</taxon>
    </lineage>
</organism>
<name>A0A931FH60_9ACTN</name>
<dbReference type="Pfam" id="PF02518">
    <property type="entry name" value="HATPase_c"/>
    <property type="match status" value="1"/>
</dbReference>
<reference evidence="18" key="1">
    <citation type="submission" date="2020-11" db="EMBL/GenBank/DDBJ databases">
        <title>Isolation and identification of active actinomycetes.</title>
        <authorList>
            <person name="Yu B."/>
        </authorList>
    </citation>
    <scope>NUCLEOTIDE SEQUENCE</scope>
    <source>
        <strain evidence="18">NEAU-YB345</strain>
    </source>
</reference>
<keyword evidence="10" id="KW-0902">Two-component regulatory system</keyword>
<dbReference type="Gene3D" id="1.20.120.1530">
    <property type="match status" value="3"/>
</dbReference>
<dbReference type="PROSITE" id="PS50109">
    <property type="entry name" value="HIS_KIN"/>
    <property type="match status" value="1"/>
</dbReference>
<evidence type="ECO:0000256" key="9">
    <source>
        <dbReference type="ARBA" id="ARBA00022989"/>
    </source>
</evidence>
<evidence type="ECO:0000256" key="6">
    <source>
        <dbReference type="ARBA" id="ARBA00022679"/>
    </source>
</evidence>
<evidence type="ECO:0000313" key="19">
    <source>
        <dbReference type="Proteomes" id="UP000657385"/>
    </source>
</evidence>
<dbReference type="InterPro" id="IPR003594">
    <property type="entry name" value="HATPase_dom"/>
</dbReference>
<dbReference type="CDD" id="cd17546">
    <property type="entry name" value="REC_hyHK_CKI1_RcsC-like"/>
    <property type="match status" value="1"/>
</dbReference>
<dbReference type="CDD" id="cd00082">
    <property type="entry name" value="HisKA"/>
    <property type="match status" value="1"/>
</dbReference>